<reference evidence="9 10" key="1">
    <citation type="submission" date="2015-02" db="EMBL/GenBank/DDBJ databases">
        <title>Nostoc linckia genome annotation.</title>
        <authorList>
            <person name="Zhou Z."/>
        </authorList>
    </citation>
    <scope>NUCLEOTIDE SEQUENCE [LARGE SCALE GENOMIC DNA]</scope>
    <source>
        <strain evidence="10">z8</strain>
    </source>
</reference>
<dbReference type="GO" id="GO:0030089">
    <property type="term" value="C:phycobilisome"/>
    <property type="evidence" value="ECO:0007669"/>
    <property type="project" value="UniProtKB-UniRule"/>
</dbReference>
<organism evidence="9 10">
    <name type="scientific">Nostoc linckia z8</name>
    <dbReference type="NCBI Taxonomy" id="1628746"/>
    <lineage>
        <taxon>Bacteria</taxon>
        <taxon>Bacillati</taxon>
        <taxon>Cyanobacteriota</taxon>
        <taxon>Cyanophyceae</taxon>
        <taxon>Nostocales</taxon>
        <taxon>Nostocaceae</taxon>
        <taxon>Nostoc</taxon>
    </lineage>
</organism>
<keyword evidence="4" id="KW-0793">Thylakoid</keyword>
<name>A0A9Q5Z8E5_NOSLI</name>
<dbReference type="Proteomes" id="UP000222310">
    <property type="component" value="Unassembled WGS sequence"/>
</dbReference>
<evidence type="ECO:0000256" key="5">
    <source>
        <dbReference type="ARBA" id="ARBA00023136"/>
    </source>
</evidence>
<comment type="caution">
    <text evidence="9">The sequence shown here is derived from an EMBL/GenBank/DDBJ whole genome shotgun (WGS) entry which is preliminary data.</text>
</comment>
<feature type="region of interest" description="Disordered" evidence="7">
    <location>
        <begin position="68"/>
        <end position="93"/>
    </location>
</feature>
<dbReference type="RefSeq" id="WP_099066262.1">
    <property type="nucleotide sequence ID" value="NZ_LAHD01000090.1"/>
</dbReference>
<dbReference type="GO" id="GO:0031676">
    <property type="term" value="C:plasma membrane-derived thylakoid membrane"/>
    <property type="evidence" value="ECO:0007669"/>
    <property type="project" value="UniProtKB-SubCell"/>
</dbReference>
<evidence type="ECO:0000256" key="2">
    <source>
        <dbReference type="ARBA" id="ARBA00022549"/>
    </source>
</evidence>
<evidence type="ECO:0000256" key="6">
    <source>
        <dbReference type="PROSITE-ProRule" id="PRU00771"/>
    </source>
</evidence>
<dbReference type="EMBL" id="LAHD01000090">
    <property type="protein sequence ID" value="PHJ99264.1"/>
    <property type="molecule type" value="Genomic_DNA"/>
</dbReference>
<dbReference type="SMART" id="SM01094">
    <property type="entry name" value="CpcD"/>
    <property type="match status" value="1"/>
</dbReference>
<feature type="compositionally biased region" description="Polar residues" evidence="7">
    <location>
        <begin position="69"/>
        <end position="93"/>
    </location>
</feature>
<keyword evidence="5" id="KW-0472">Membrane</keyword>
<comment type="subcellular location">
    <subcellularLocation>
        <location evidence="1">Cellular thylakoid membrane</location>
        <topology evidence="1">Peripheral membrane protein</topology>
        <orientation evidence="1">Cytoplasmic side</orientation>
    </subcellularLocation>
</comment>
<accession>A0A9Q5Z8E5</accession>
<dbReference type="GeneID" id="57095835"/>
<proteinExistence type="predicted"/>
<dbReference type="AlphaFoldDB" id="A0A9Q5Z8E5"/>
<dbReference type="Pfam" id="PF01383">
    <property type="entry name" value="CpcD"/>
    <property type="match status" value="1"/>
</dbReference>
<protein>
    <submittedName>
        <fullName evidence="9">Photosystem I reaction center subunit XII</fullName>
    </submittedName>
</protein>
<evidence type="ECO:0000259" key="8">
    <source>
        <dbReference type="PROSITE" id="PS51441"/>
    </source>
</evidence>
<feature type="domain" description="CpcD-like" evidence="8">
    <location>
        <begin position="12"/>
        <end position="70"/>
    </location>
</feature>
<keyword evidence="3 6" id="KW-0605">Phycobilisome</keyword>
<evidence type="ECO:0000256" key="3">
    <source>
        <dbReference type="ARBA" id="ARBA00022738"/>
    </source>
</evidence>
<dbReference type="InterPro" id="IPR008213">
    <property type="entry name" value="CpcD-like_dom"/>
</dbReference>
<evidence type="ECO:0000313" key="9">
    <source>
        <dbReference type="EMBL" id="PHJ99264.1"/>
    </source>
</evidence>
<sequence length="93" mass="10529">MVGQFIGGRTSSRYFRYEVVGLRQSEETQTINYPIRSSASLFIIVPDNRMSQEMRRIARLGGKIVSIEPLNSETKTDSQQSNPPSDEFQSAEI</sequence>
<dbReference type="PROSITE" id="PS51441">
    <property type="entry name" value="CPCD_LIKE"/>
    <property type="match status" value="1"/>
</dbReference>
<evidence type="ECO:0000256" key="1">
    <source>
        <dbReference type="ARBA" id="ARBA00004445"/>
    </source>
</evidence>
<keyword evidence="2" id="KW-0042">Antenna complex</keyword>
<evidence type="ECO:0000256" key="7">
    <source>
        <dbReference type="SAM" id="MobiDB-lite"/>
    </source>
</evidence>
<gene>
    <name evidence="9" type="ORF">VF08_25735</name>
</gene>
<evidence type="ECO:0000256" key="4">
    <source>
        <dbReference type="ARBA" id="ARBA00023078"/>
    </source>
</evidence>
<evidence type="ECO:0000313" key="10">
    <source>
        <dbReference type="Proteomes" id="UP000222310"/>
    </source>
</evidence>